<reference evidence="2 3" key="1">
    <citation type="submission" date="2018-10" db="EMBL/GenBank/DDBJ databases">
        <authorList>
            <person name="Li J."/>
        </authorList>
    </citation>
    <scope>NUCLEOTIDE SEQUENCE [LARGE SCALE GENOMIC DNA]</scope>
    <source>
        <strain evidence="2 3">ZD1-4</strain>
    </source>
</reference>
<feature type="transmembrane region" description="Helical" evidence="1">
    <location>
        <begin position="29"/>
        <end position="51"/>
    </location>
</feature>
<organism evidence="2 3">
    <name type="scientific">Mycetocola zhadangensis</name>
    <dbReference type="NCBI Taxonomy" id="1164595"/>
    <lineage>
        <taxon>Bacteria</taxon>
        <taxon>Bacillati</taxon>
        <taxon>Actinomycetota</taxon>
        <taxon>Actinomycetes</taxon>
        <taxon>Micrococcales</taxon>
        <taxon>Microbacteriaceae</taxon>
        <taxon>Mycetocola</taxon>
    </lineage>
</organism>
<dbReference type="Proteomes" id="UP000282460">
    <property type="component" value="Unassembled WGS sequence"/>
</dbReference>
<evidence type="ECO:0000313" key="3">
    <source>
        <dbReference type="Proteomes" id="UP000282460"/>
    </source>
</evidence>
<proteinExistence type="predicted"/>
<keyword evidence="1" id="KW-1133">Transmembrane helix</keyword>
<evidence type="ECO:0000313" key="2">
    <source>
        <dbReference type="EMBL" id="RLQ85683.1"/>
    </source>
</evidence>
<gene>
    <name evidence="2" type="ORF">D9V28_02060</name>
</gene>
<protein>
    <submittedName>
        <fullName evidence="2">Uncharacterized protein</fullName>
    </submittedName>
</protein>
<comment type="caution">
    <text evidence="2">The sequence shown here is derived from an EMBL/GenBank/DDBJ whole genome shotgun (WGS) entry which is preliminary data.</text>
</comment>
<evidence type="ECO:0000256" key="1">
    <source>
        <dbReference type="SAM" id="Phobius"/>
    </source>
</evidence>
<sequence>MIGALLVAAALIAVSLLTMEITADVGEPGFFVLALGVALVCAALALVVFVLRGSFKPPVRRFTSMRWSESQRP</sequence>
<accession>A0A3L7J511</accession>
<dbReference type="AlphaFoldDB" id="A0A3L7J511"/>
<dbReference type="EMBL" id="RCWJ01000001">
    <property type="protein sequence ID" value="RLQ85683.1"/>
    <property type="molecule type" value="Genomic_DNA"/>
</dbReference>
<name>A0A3L7J511_9MICO</name>
<keyword evidence="1" id="KW-0472">Membrane</keyword>
<keyword evidence="1" id="KW-0812">Transmembrane</keyword>
<keyword evidence="3" id="KW-1185">Reference proteome</keyword>